<dbReference type="AlphaFoldDB" id="A0AAV7V8P4"/>
<accession>A0AAV7V8P4</accession>
<dbReference type="EMBL" id="JANPWB010000003">
    <property type="protein sequence ID" value="KAJ1196994.1"/>
    <property type="molecule type" value="Genomic_DNA"/>
</dbReference>
<evidence type="ECO:0000313" key="2">
    <source>
        <dbReference type="EMBL" id="KAJ1196994.1"/>
    </source>
</evidence>
<dbReference type="Proteomes" id="UP001066276">
    <property type="component" value="Chromosome 2_1"/>
</dbReference>
<evidence type="ECO:0000313" key="3">
    <source>
        <dbReference type="Proteomes" id="UP001066276"/>
    </source>
</evidence>
<reference evidence="2" key="1">
    <citation type="journal article" date="2022" name="bioRxiv">
        <title>Sequencing and chromosome-scale assembly of the giantPleurodeles waltlgenome.</title>
        <authorList>
            <person name="Brown T."/>
            <person name="Elewa A."/>
            <person name="Iarovenko S."/>
            <person name="Subramanian E."/>
            <person name="Araus A.J."/>
            <person name="Petzold A."/>
            <person name="Susuki M."/>
            <person name="Suzuki K.-i.T."/>
            <person name="Hayashi T."/>
            <person name="Toyoda A."/>
            <person name="Oliveira C."/>
            <person name="Osipova E."/>
            <person name="Leigh N.D."/>
            <person name="Simon A."/>
            <person name="Yun M.H."/>
        </authorList>
    </citation>
    <scope>NUCLEOTIDE SEQUENCE</scope>
    <source>
        <strain evidence="2">20211129_DDA</strain>
        <tissue evidence="2">Liver</tissue>
    </source>
</reference>
<protein>
    <submittedName>
        <fullName evidence="2">Uncharacterized protein</fullName>
    </submittedName>
</protein>
<proteinExistence type="predicted"/>
<feature type="region of interest" description="Disordered" evidence="1">
    <location>
        <begin position="1"/>
        <end position="30"/>
    </location>
</feature>
<gene>
    <name evidence="2" type="ORF">NDU88_000857</name>
</gene>
<organism evidence="2 3">
    <name type="scientific">Pleurodeles waltl</name>
    <name type="common">Iberian ribbed newt</name>
    <dbReference type="NCBI Taxonomy" id="8319"/>
    <lineage>
        <taxon>Eukaryota</taxon>
        <taxon>Metazoa</taxon>
        <taxon>Chordata</taxon>
        <taxon>Craniata</taxon>
        <taxon>Vertebrata</taxon>
        <taxon>Euteleostomi</taxon>
        <taxon>Amphibia</taxon>
        <taxon>Batrachia</taxon>
        <taxon>Caudata</taxon>
        <taxon>Salamandroidea</taxon>
        <taxon>Salamandridae</taxon>
        <taxon>Pleurodelinae</taxon>
        <taxon>Pleurodeles</taxon>
    </lineage>
</organism>
<comment type="caution">
    <text evidence="2">The sequence shown here is derived from an EMBL/GenBank/DDBJ whole genome shotgun (WGS) entry which is preliminary data.</text>
</comment>
<sequence>MPDTRESPFLPLQNLSGSSGPKAEVERTEAGAKPDFAPCLQSAALTGVYCSLDERLTWYRTSMAQKPGDGYPGKVAQKFERRAGHERARNENSLGINCLTPIAPCEKGLFKSDGKH</sequence>
<name>A0AAV7V8P4_PLEWA</name>
<evidence type="ECO:0000256" key="1">
    <source>
        <dbReference type="SAM" id="MobiDB-lite"/>
    </source>
</evidence>
<keyword evidence="3" id="KW-1185">Reference proteome</keyword>